<accession>A0A1H0QUY1</accession>
<dbReference type="InterPro" id="IPR048666">
    <property type="entry name" value="RedAm-like_C"/>
</dbReference>
<evidence type="ECO:0000313" key="4">
    <source>
        <dbReference type="Proteomes" id="UP000199651"/>
    </source>
</evidence>
<gene>
    <name evidence="3" type="ORF">SAMN05192558_107137</name>
</gene>
<proteinExistence type="predicted"/>
<dbReference type="Proteomes" id="UP000199651">
    <property type="component" value="Unassembled WGS sequence"/>
</dbReference>
<dbReference type="InterPro" id="IPR036291">
    <property type="entry name" value="NAD(P)-bd_dom_sf"/>
</dbReference>
<dbReference type="InterPro" id="IPR013328">
    <property type="entry name" value="6PGD_dom2"/>
</dbReference>
<dbReference type="Gene3D" id="3.40.50.720">
    <property type="entry name" value="NAD(P)-binding Rossmann-like Domain"/>
    <property type="match status" value="1"/>
</dbReference>
<dbReference type="SUPFAM" id="SSF51735">
    <property type="entry name" value="NAD(P)-binding Rossmann-fold domains"/>
    <property type="match status" value="1"/>
</dbReference>
<feature type="domain" description="6-phosphogluconate dehydrogenase NADP-binding" evidence="1">
    <location>
        <begin position="6"/>
        <end position="154"/>
    </location>
</feature>
<dbReference type="Gene3D" id="1.10.1040.10">
    <property type="entry name" value="N-(1-d-carboxylethyl)-l-norvaline Dehydrogenase, domain 2"/>
    <property type="match status" value="1"/>
</dbReference>
<dbReference type="EMBL" id="FNJB01000007">
    <property type="protein sequence ID" value="SDP20538.1"/>
    <property type="molecule type" value="Genomic_DNA"/>
</dbReference>
<dbReference type="Pfam" id="PF21761">
    <property type="entry name" value="RedAm-like_C"/>
    <property type="match status" value="1"/>
</dbReference>
<dbReference type="AlphaFoldDB" id="A0A1H0QUY1"/>
<dbReference type="InterPro" id="IPR051265">
    <property type="entry name" value="HIBADH-related_NP60_sf"/>
</dbReference>
<dbReference type="PANTHER" id="PTHR43580:SF2">
    <property type="entry name" value="CYTOKINE-LIKE NUCLEAR FACTOR N-PAC"/>
    <property type="match status" value="1"/>
</dbReference>
<dbReference type="RefSeq" id="WP_091377459.1">
    <property type="nucleotide sequence ID" value="NZ_FNDV01000004.1"/>
</dbReference>
<evidence type="ECO:0000259" key="1">
    <source>
        <dbReference type="Pfam" id="PF03446"/>
    </source>
</evidence>
<dbReference type="STRING" id="504798.SAMN05421871_104136"/>
<evidence type="ECO:0000259" key="2">
    <source>
        <dbReference type="Pfam" id="PF21761"/>
    </source>
</evidence>
<sequence>MEINKRIAVVGVGAIGAAVARGLLADGHDVVVWNRTPERAAALAEAGARVAGSLTDAVLAGELVLLTLTDHDAVGQCLDAIDVDLSGRTVVTMCTGTADEAERTAKRVTALGADYLDAGIQASPDMIGTGTATILYSGSRSAFDRYREVLGSLSTPRFAGEEPGAAAVWDLALFGVWYDAQLGLLRALDVVRAAGVDVAEFAATAGPQIGHVVAGVPATVAELRDGEYPAGPATLTEHLTLLRKLGGQRAGTRLGDGGLAEVGTRISALVDAGRGGEGLTATIG</sequence>
<name>A0A1H0QUY1_9PSEU</name>
<dbReference type="InterPro" id="IPR006115">
    <property type="entry name" value="6PGDH_NADP-bd"/>
</dbReference>
<evidence type="ECO:0000313" key="3">
    <source>
        <dbReference type="EMBL" id="SDP20538.1"/>
    </source>
</evidence>
<dbReference type="OrthoDB" id="3555007at2"/>
<dbReference type="PANTHER" id="PTHR43580">
    <property type="entry name" value="OXIDOREDUCTASE GLYR1-RELATED"/>
    <property type="match status" value="1"/>
</dbReference>
<dbReference type="GO" id="GO:0050661">
    <property type="term" value="F:NADP binding"/>
    <property type="evidence" value="ECO:0007669"/>
    <property type="project" value="InterPro"/>
</dbReference>
<dbReference type="Pfam" id="PF03446">
    <property type="entry name" value="NAD_binding_2"/>
    <property type="match status" value="1"/>
</dbReference>
<dbReference type="InterPro" id="IPR029752">
    <property type="entry name" value="D-isomer_DH_CS1"/>
</dbReference>
<reference evidence="4" key="1">
    <citation type="submission" date="2016-10" db="EMBL/GenBank/DDBJ databases">
        <authorList>
            <person name="Varghese N."/>
            <person name="Submissions S."/>
        </authorList>
    </citation>
    <scope>NUCLEOTIDE SEQUENCE [LARGE SCALE GENOMIC DNA]</scope>
    <source>
        <strain evidence="4">IBRC-M 10655</strain>
    </source>
</reference>
<keyword evidence="4" id="KW-1185">Reference proteome</keyword>
<dbReference type="PROSITE" id="PS00065">
    <property type="entry name" value="D_2_HYDROXYACID_DH_1"/>
    <property type="match status" value="1"/>
</dbReference>
<protein>
    <submittedName>
        <fullName evidence="3">3-hydroxyisobutyrate dehydrogenase</fullName>
    </submittedName>
</protein>
<feature type="domain" description="NADPH-dependent reductive aminase-like C-terminal" evidence="2">
    <location>
        <begin position="162"/>
        <end position="283"/>
    </location>
</feature>
<organism evidence="3 4">
    <name type="scientific">Actinokineospora alba</name>
    <dbReference type="NCBI Taxonomy" id="504798"/>
    <lineage>
        <taxon>Bacteria</taxon>
        <taxon>Bacillati</taxon>
        <taxon>Actinomycetota</taxon>
        <taxon>Actinomycetes</taxon>
        <taxon>Pseudonocardiales</taxon>
        <taxon>Pseudonocardiaceae</taxon>
        <taxon>Actinokineospora</taxon>
    </lineage>
</organism>